<dbReference type="Pfam" id="PF00085">
    <property type="entry name" value="Thioredoxin"/>
    <property type="match status" value="1"/>
</dbReference>
<dbReference type="AlphaFoldDB" id="F8F2H2"/>
<reference evidence="3" key="1">
    <citation type="journal article" date="2013" name="Stand. Genomic Sci.">
        <title>Genome sequence of the thermophilic fresh-water bacterium Spirochaeta caldaria type strain (H1(T)), reclassification of Spirochaeta caldaria, Spirochaeta stenostrepta, and Spirochaeta zuelzerae in the genus Treponema as Treponema caldaria comb. nov., Treponema stenostrepta comb. nov., and Treponema zuelzerae comb. nov., and emendation of the genus Treponema.</title>
        <authorList>
            <person name="Abt B."/>
            <person name="Goker M."/>
            <person name="Scheuner C."/>
            <person name="Han C."/>
            <person name="Lu M."/>
            <person name="Misra M."/>
            <person name="Lapidus A."/>
            <person name="Nolan M."/>
            <person name="Lucas S."/>
            <person name="Hammon N."/>
            <person name="Deshpande S."/>
            <person name="Cheng J.F."/>
            <person name="Tapia R."/>
            <person name="Goodwin L.A."/>
            <person name="Pitluck S."/>
            <person name="Liolios K."/>
            <person name="Pagani I."/>
            <person name="Ivanova N."/>
            <person name="Mavromatis K."/>
            <person name="Mikhailova N."/>
            <person name="Huntemann M."/>
            <person name="Pati A."/>
            <person name="Chen A."/>
            <person name="Palaniappan K."/>
            <person name="Land M."/>
            <person name="Hauser L."/>
            <person name="Jeffries C.D."/>
            <person name="Rohde M."/>
            <person name="Spring S."/>
            <person name="Gronow S."/>
            <person name="Detter J.C."/>
            <person name="Bristow J."/>
            <person name="Eisen J.A."/>
            <person name="Markowitz V."/>
            <person name="Hugenholtz P."/>
            <person name="Kyrpides N.C."/>
            <person name="Woyke T."/>
            <person name="Klenk H.P."/>
        </authorList>
    </citation>
    <scope>NUCLEOTIDE SEQUENCE</scope>
    <source>
        <strain evidence="3">ATCC 51460 / DSM 7334 / H1</strain>
    </source>
</reference>
<dbReference type="STRING" id="744872.Spica_0937"/>
<keyword evidence="3" id="KW-1185">Reference proteome</keyword>
<dbReference type="Proteomes" id="UP000000503">
    <property type="component" value="Chromosome"/>
</dbReference>
<name>F8F2H2_GRAC1</name>
<sequence>MNAISSLEEFQNLLSREQAVLFYCSTPTCGVCTSIKPKIIRLMNEEFPQMKLYYIDIEALPEVRGQLSVYSVPAILGYFQGKELIREARNFGIMELASKIDRYYRMIFE</sequence>
<evidence type="ECO:0000259" key="1">
    <source>
        <dbReference type="Pfam" id="PF00085"/>
    </source>
</evidence>
<gene>
    <name evidence="2" type="ordered locus">Spica_0937</name>
</gene>
<organism evidence="2 3">
    <name type="scientific">Gracilinema caldarium (strain ATCC 51460 / DSM 7334 / H1)</name>
    <name type="common">Treponema caldarium</name>
    <dbReference type="NCBI Taxonomy" id="744872"/>
    <lineage>
        <taxon>Bacteria</taxon>
        <taxon>Pseudomonadati</taxon>
        <taxon>Spirochaetota</taxon>
        <taxon>Spirochaetia</taxon>
        <taxon>Spirochaetales</taxon>
        <taxon>Breznakiellaceae</taxon>
        <taxon>Gracilinema</taxon>
    </lineage>
</organism>
<dbReference type="Gene3D" id="3.40.30.10">
    <property type="entry name" value="Glutaredoxin"/>
    <property type="match status" value="1"/>
</dbReference>
<accession>F8F2H2</accession>
<dbReference type="EMBL" id="CP002868">
    <property type="protein sequence ID" value="AEJ19087.1"/>
    <property type="molecule type" value="Genomic_DNA"/>
</dbReference>
<dbReference type="GO" id="GO:0016853">
    <property type="term" value="F:isomerase activity"/>
    <property type="evidence" value="ECO:0007669"/>
    <property type="project" value="UniProtKB-KW"/>
</dbReference>
<dbReference type="eggNOG" id="COG3118">
    <property type="taxonomic scope" value="Bacteria"/>
</dbReference>
<protein>
    <submittedName>
        <fullName evidence="2">Thiol-disulfide isomerase and thioredoxins</fullName>
    </submittedName>
</protein>
<dbReference type="CDD" id="cd02947">
    <property type="entry name" value="TRX_family"/>
    <property type="match status" value="1"/>
</dbReference>
<dbReference type="OrthoDB" id="411356at2"/>
<evidence type="ECO:0000313" key="3">
    <source>
        <dbReference type="Proteomes" id="UP000000503"/>
    </source>
</evidence>
<keyword evidence="2" id="KW-0413">Isomerase</keyword>
<dbReference type="RefSeq" id="WP_013968398.1">
    <property type="nucleotide sequence ID" value="NC_015732.1"/>
</dbReference>
<proteinExistence type="predicted"/>
<dbReference type="InterPro" id="IPR036249">
    <property type="entry name" value="Thioredoxin-like_sf"/>
</dbReference>
<dbReference type="HOGENOM" id="CLU_090389_16_0_12"/>
<dbReference type="InterPro" id="IPR013766">
    <property type="entry name" value="Thioredoxin_domain"/>
</dbReference>
<dbReference type="SUPFAM" id="SSF52833">
    <property type="entry name" value="Thioredoxin-like"/>
    <property type="match status" value="1"/>
</dbReference>
<feature type="domain" description="Thioredoxin" evidence="1">
    <location>
        <begin position="7"/>
        <end position="84"/>
    </location>
</feature>
<evidence type="ECO:0000313" key="2">
    <source>
        <dbReference type="EMBL" id="AEJ19087.1"/>
    </source>
</evidence>
<dbReference type="KEGG" id="scd:Spica_0937"/>